<dbReference type="Pfam" id="PF00561">
    <property type="entry name" value="Abhydrolase_1"/>
    <property type="match status" value="1"/>
</dbReference>
<dbReference type="SUPFAM" id="SSF53474">
    <property type="entry name" value="alpha/beta-Hydrolases"/>
    <property type="match status" value="1"/>
</dbReference>
<dbReference type="PANTHER" id="PTHR43798:SF31">
    <property type="entry name" value="AB HYDROLASE SUPERFAMILY PROTEIN YCLE"/>
    <property type="match status" value="1"/>
</dbReference>
<evidence type="ECO:0000313" key="5">
    <source>
        <dbReference type="Proteomes" id="UP000304148"/>
    </source>
</evidence>
<dbReference type="InterPro" id="IPR000073">
    <property type="entry name" value="AB_hydrolase_1"/>
</dbReference>
<dbReference type="PANTHER" id="PTHR43798">
    <property type="entry name" value="MONOACYLGLYCEROL LIPASE"/>
    <property type="match status" value="1"/>
</dbReference>
<organism evidence="4 5">
    <name type="scientific">Paenibacillus alvei</name>
    <name type="common">Bacillus alvei</name>
    <dbReference type="NCBI Taxonomy" id="44250"/>
    <lineage>
        <taxon>Bacteria</taxon>
        <taxon>Bacillati</taxon>
        <taxon>Bacillota</taxon>
        <taxon>Bacilli</taxon>
        <taxon>Bacillales</taxon>
        <taxon>Paenibacillaceae</taxon>
        <taxon>Paenibacillus</taxon>
    </lineage>
</organism>
<dbReference type="Proteomes" id="UP000304148">
    <property type="component" value="Chromosome"/>
</dbReference>
<evidence type="ECO:0000256" key="1">
    <source>
        <dbReference type="ARBA" id="ARBA00022801"/>
    </source>
</evidence>
<dbReference type="Gene3D" id="3.40.50.1820">
    <property type="entry name" value="alpha/beta hydrolase"/>
    <property type="match status" value="1"/>
</dbReference>
<evidence type="ECO:0000259" key="3">
    <source>
        <dbReference type="Pfam" id="PF00561"/>
    </source>
</evidence>
<reference evidence="5" key="1">
    <citation type="submission" date="2018-08" db="EMBL/GenBank/DDBJ databases">
        <authorList>
            <person name="Chevrot R."/>
        </authorList>
    </citation>
    <scope>NUCLEOTIDE SEQUENCE [LARGE SCALE GENOMIC DNA]</scope>
</reference>
<sequence>MPKRLINGIHLHYHTYGTGTPILFIHPPLLTSANFRYQAAQLSSTHQVITFDIRGHGESDASKDPITYSLIVQDMVKLLDELGIKQAYICGYSTGGAVALQALLSHPHRFKGGILVSTMAEASDYWLRGRIALAVALTAMRAKSLLAWAISFGNADSRTTYRNLKRTAMRGNVSNWKQYYQASLKHRCTEQLKSIQAPMLLIYGEKDKGFHRYAVKLQRYLPHYHLYWLKGAKHQIPTKQAREMNGIIARWVRNQELASEVKEELLAKRIVKSMPKQEVANTQPEWDGAASEASSANAVEPPWYMEEEDLRTADALHVLTAAEAGEVDDHHADELH</sequence>
<feature type="region of interest" description="Disordered" evidence="2">
    <location>
        <begin position="277"/>
        <end position="297"/>
    </location>
</feature>
<dbReference type="GO" id="GO:0016787">
    <property type="term" value="F:hydrolase activity"/>
    <property type="evidence" value="ECO:0007669"/>
    <property type="project" value="UniProtKB-KW"/>
</dbReference>
<dbReference type="InterPro" id="IPR050266">
    <property type="entry name" value="AB_hydrolase_sf"/>
</dbReference>
<evidence type="ECO:0000256" key="2">
    <source>
        <dbReference type="SAM" id="MobiDB-lite"/>
    </source>
</evidence>
<protein>
    <submittedName>
        <fullName evidence="4">Hydrolase</fullName>
    </submittedName>
</protein>
<name>A0A383R9D3_PAEAL</name>
<dbReference type="GO" id="GO:0016020">
    <property type="term" value="C:membrane"/>
    <property type="evidence" value="ECO:0007669"/>
    <property type="project" value="TreeGrafter"/>
</dbReference>
<accession>A0A383R9D3</accession>
<feature type="domain" description="AB hydrolase-1" evidence="3">
    <location>
        <begin position="21"/>
        <end position="227"/>
    </location>
</feature>
<dbReference type="PRINTS" id="PR00111">
    <property type="entry name" value="ABHYDROLASE"/>
</dbReference>
<dbReference type="RefSeq" id="WP_138185112.1">
    <property type="nucleotide sequence ID" value="NZ_LS992241.1"/>
</dbReference>
<evidence type="ECO:0000313" key="4">
    <source>
        <dbReference type="EMBL" id="SYX82929.1"/>
    </source>
</evidence>
<dbReference type="EMBL" id="LS992241">
    <property type="protein sequence ID" value="SYX82929.1"/>
    <property type="molecule type" value="Genomic_DNA"/>
</dbReference>
<dbReference type="InterPro" id="IPR029058">
    <property type="entry name" value="AB_hydrolase_fold"/>
</dbReference>
<dbReference type="AlphaFoldDB" id="A0A383R9D3"/>
<proteinExistence type="predicted"/>
<gene>
    <name evidence="4" type="ORF">PBLR_11351</name>
</gene>
<keyword evidence="1 4" id="KW-0378">Hydrolase</keyword>